<name>A0A0E9NHE8_SAICN</name>
<evidence type="ECO:0000313" key="1">
    <source>
        <dbReference type="EMBL" id="GAO49259.1"/>
    </source>
</evidence>
<evidence type="ECO:0000313" key="2">
    <source>
        <dbReference type="Proteomes" id="UP000033140"/>
    </source>
</evidence>
<dbReference type="Proteomes" id="UP000033140">
    <property type="component" value="Unassembled WGS sequence"/>
</dbReference>
<dbReference type="EMBL" id="BACD03000021">
    <property type="protein sequence ID" value="GAO49259.1"/>
    <property type="molecule type" value="Genomic_DNA"/>
</dbReference>
<accession>A0A0E9NHE8</accession>
<gene>
    <name evidence="1" type="ORF">G7K_3412-t1</name>
</gene>
<sequence length="107" mass="11803">MQNVTIHPCLKSLCQVASTIAAPKKTGRDTGEEYLPKSNYCIGIDSAQHINQHRWSNACKGQHQDRIHPIHPPLIPTNRSVADRPSLSPVVSSCRLQYGFSLASIKS</sequence>
<proteinExistence type="predicted"/>
<keyword evidence="2" id="KW-1185">Reference proteome</keyword>
<reference evidence="1 2" key="3">
    <citation type="journal article" date="2015" name="Genome Announc.">
        <title>Draft Genome Sequence of the Archiascomycetous Yeast Saitoella complicata.</title>
        <authorList>
            <person name="Yamauchi K."/>
            <person name="Kondo S."/>
            <person name="Hamamoto M."/>
            <person name="Takahashi Y."/>
            <person name="Ogura Y."/>
            <person name="Hayashi T."/>
            <person name="Nishida H."/>
        </authorList>
    </citation>
    <scope>NUCLEOTIDE SEQUENCE [LARGE SCALE GENOMIC DNA]</scope>
    <source>
        <strain evidence="1 2">NRRL Y-17804</strain>
    </source>
</reference>
<comment type="caution">
    <text evidence="1">The sequence shown here is derived from an EMBL/GenBank/DDBJ whole genome shotgun (WGS) entry which is preliminary data.</text>
</comment>
<reference evidence="1 2" key="2">
    <citation type="journal article" date="2014" name="J. Gen. Appl. Microbiol.">
        <title>The early diverging ascomycetous budding yeast Saitoella complicata has three histone deacetylases belonging to the Clr6, Hos2, and Rpd3 lineages.</title>
        <authorList>
            <person name="Nishida H."/>
            <person name="Matsumoto T."/>
            <person name="Kondo S."/>
            <person name="Hamamoto M."/>
            <person name="Yoshikawa H."/>
        </authorList>
    </citation>
    <scope>NUCLEOTIDE SEQUENCE [LARGE SCALE GENOMIC DNA]</scope>
    <source>
        <strain evidence="1 2">NRRL Y-17804</strain>
    </source>
</reference>
<organism evidence="1 2">
    <name type="scientific">Saitoella complicata (strain BCRC 22490 / CBS 7301 / JCM 7358 / NBRC 10748 / NRRL Y-17804)</name>
    <dbReference type="NCBI Taxonomy" id="698492"/>
    <lineage>
        <taxon>Eukaryota</taxon>
        <taxon>Fungi</taxon>
        <taxon>Dikarya</taxon>
        <taxon>Ascomycota</taxon>
        <taxon>Taphrinomycotina</taxon>
        <taxon>Taphrinomycotina incertae sedis</taxon>
        <taxon>Saitoella</taxon>
    </lineage>
</organism>
<reference evidence="1 2" key="1">
    <citation type="journal article" date="2011" name="J. Gen. Appl. Microbiol.">
        <title>Draft genome sequencing of the enigmatic yeast Saitoella complicata.</title>
        <authorList>
            <person name="Nishida H."/>
            <person name="Hamamoto M."/>
            <person name="Sugiyama J."/>
        </authorList>
    </citation>
    <scope>NUCLEOTIDE SEQUENCE [LARGE SCALE GENOMIC DNA]</scope>
    <source>
        <strain evidence="1 2">NRRL Y-17804</strain>
    </source>
</reference>
<protein>
    <submittedName>
        <fullName evidence="1">Uncharacterized protein</fullName>
    </submittedName>
</protein>
<dbReference type="AlphaFoldDB" id="A0A0E9NHE8"/>